<keyword evidence="9 14" id="KW-0472">Membrane</keyword>
<evidence type="ECO:0000256" key="7">
    <source>
        <dbReference type="ARBA" id="ARBA00022889"/>
    </source>
</evidence>
<dbReference type="GO" id="GO:0048675">
    <property type="term" value="P:axon extension"/>
    <property type="evidence" value="ECO:0007669"/>
    <property type="project" value="Ensembl"/>
</dbReference>
<dbReference type="Pfam" id="PF00028">
    <property type="entry name" value="Cadherin"/>
    <property type="match status" value="5"/>
</dbReference>
<keyword evidence="6 12" id="KW-0106">Calcium</keyword>
<feature type="domain" description="Cadherin" evidence="16">
    <location>
        <begin position="129"/>
        <end position="239"/>
    </location>
</feature>
<dbReference type="Gene3D" id="2.60.40.60">
    <property type="entry name" value="Cadherins"/>
    <property type="match status" value="6"/>
</dbReference>
<dbReference type="FunFam" id="2.60.40.60:FF:000042">
    <property type="entry name" value="protocadherin-19 isoform X1"/>
    <property type="match status" value="1"/>
</dbReference>
<evidence type="ECO:0000256" key="6">
    <source>
        <dbReference type="ARBA" id="ARBA00022837"/>
    </source>
</evidence>
<reference evidence="17" key="2">
    <citation type="submission" date="2025-09" db="UniProtKB">
        <authorList>
            <consortium name="Ensembl"/>
        </authorList>
    </citation>
    <scope>IDENTIFICATION</scope>
</reference>
<evidence type="ECO:0000256" key="1">
    <source>
        <dbReference type="ARBA" id="ARBA00004251"/>
    </source>
</evidence>
<dbReference type="RefSeq" id="XP_022051967.1">
    <property type="nucleotide sequence ID" value="XM_022196275.2"/>
</dbReference>
<dbReference type="OrthoDB" id="6252479at2759"/>
<keyword evidence="5" id="KW-0677">Repeat</keyword>
<evidence type="ECO:0000256" key="10">
    <source>
        <dbReference type="ARBA" id="ARBA00023180"/>
    </source>
</evidence>
<evidence type="ECO:0000256" key="12">
    <source>
        <dbReference type="PROSITE-ProRule" id="PRU00043"/>
    </source>
</evidence>
<evidence type="ECO:0000313" key="17">
    <source>
        <dbReference type="Ensembl" id="ENSAPOP00000013420.1"/>
    </source>
</evidence>
<evidence type="ECO:0000313" key="18">
    <source>
        <dbReference type="Proteomes" id="UP000257200"/>
    </source>
</evidence>
<dbReference type="SUPFAM" id="SSF49313">
    <property type="entry name" value="Cadherin-like"/>
    <property type="match status" value="6"/>
</dbReference>
<keyword evidence="2" id="KW-1003">Cell membrane</keyword>
<sequence length="1141" mass="125545">MYLSIFFFLLLWAQALTLKNLNYSVPEEQGPGTVIGNIAKDARLGLEQTGQGGQGKKANFRVLENSAPHLIDVDPQSGLLYTKQRIDRETLCKRNPKCQLSMEVFANDKEICMIKIDIQDINDNSPTFPSDQIDIDISENAVPGTRFPLTSAHDPDAGENGLKTYQITRDDYNLFSLEVKSRGDGTKFPELVIQRPLDREERSHHTLILSATDGGEYPRSGTMQINVKVIDSNDNSPVFDQPSYVVEIPENSPPGKVLIDLNATDPDEGNNGQVVYSFSGYAPERIRELFSIDSRTGVIKIQGEIDYEESPVIEIDVQAKDLGPNPIPGHCKVSVKVLDRNDNWPSIGFVSVRQGAISEAAPPGTVIALVRVTDKDSGRNGQLQCRVLGNVPFKLEENYDNFYTVVTDRPLDREVQDEYNVTIVAKDNGIPPLNSTKSFTVKILDENDNVPRFTKSVYLLQIPENNIPGEYLGSVLAHDPDLGQNGTVYYSIINSNVSGGDVNTYVNVNAANGAIYAVRSFNYEQIKYFDFKVLAKDAGSPHLESNATVRISVLDVNDNIPVIVLPLLQNDTAEIHVPRNVGVGYIVTTVRAVDNDYGESGRLTYEISDGNEEHLFEIDPVTGDVRTAHPFWDDVSPIVELIIRVSDHGKPTLTAAARLIIKASNGRPPDGLPHMKDNQNWDMSLPLIVTLSIISIMLLAAMVTIAIKCKRENKEIRTYNCRIAEYSHPQLGKGKKKKINKNDIMLVQSEVEERDAMNVMNVVSSPSLATSPMYFDYQTRLPLSSPRSEVMYLKPTANNLSVPQGHVGCHTSFTGPVTSTTDTPTNRMSIIQTDNFPTEPNYMGSRQQFVQSSSTFKDPERASLRDSGHGDSDQADSDQDTNKGSCCDMSAKEALKLKAASVKPPPLEQDEDCVNCTEECRVLGHSDRCWMPQFPAGGNQAEGIDYRNNMFVPAGMETVPETETYETVNPNGKKTFCTFGKERRDHTILVANVKPYLKAKRALSPLLQEVPSASSSPTKGCSTMSPCSSVKSPADGAEGKPPPATCSGHYGPPDGQYLSPTKQTRDQGVYPSLPPSDPVAKVLAEARSRISQEAAGEMECVLEQVEPDGNRDGMDADQVVRDIDKLLQDCRGSEATGTLRK</sequence>
<evidence type="ECO:0000256" key="15">
    <source>
        <dbReference type="SAM" id="SignalP"/>
    </source>
</evidence>
<keyword evidence="8 14" id="KW-1133">Transmembrane helix</keyword>
<dbReference type="Proteomes" id="UP000257200">
    <property type="component" value="Unplaced"/>
</dbReference>
<dbReference type="GeneID" id="110952639"/>
<keyword evidence="7" id="KW-0130">Cell adhesion</keyword>
<dbReference type="CTD" id="27253"/>
<dbReference type="CDD" id="cd11304">
    <property type="entry name" value="Cadherin_repeat"/>
    <property type="match status" value="6"/>
</dbReference>
<dbReference type="SMART" id="SM00112">
    <property type="entry name" value="CA"/>
    <property type="match status" value="6"/>
</dbReference>
<keyword evidence="4 15" id="KW-0732">Signal</keyword>
<dbReference type="AlphaFoldDB" id="A0A3Q1G553"/>
<feature type="chain" id="PRO_5018600581" description="Protocadherin beta-1" evidence="15">
    <location>
        <begin position="18"/>
        <end position="1141"/>
    </location>
</feature>
<feature type="domain" description="Cadherin" evidence="16">
    <location>
        <begin position="454"/>
        <end position="563"/>
    </location>
</feature>
<dbReference type="InterPro" id="IPR015919">
    <property type="entry name" value="Cadherin-like_sf"/>
</dbReference>
<proteinExistence type="predicted"/>
<dbReference type="PANTHER" id="PTHR24028">
    <property type="entry name" value="CADHERIN-87A"/>
    <property type="match status" value="1"/>
</dbReference>
<dbReference type="Pfam" id="PF08266">
    <property type="entry name" value="Cadherin_2"/>
    <property type="match status" value="1"/>
</dbReference>
<dbReference type="InParanoid" id="A0A3Q1G553"/>
<dbReference type="InterPro" id="IPR013164">
    <property type="entry name" value="Cadherin_N"/>
</dbReference>
<feature type="transmembrane region" description="Helical" evidence="14">
    <location>
        <begin position="685"/>
        <end position="707"/>
    </location>
</feature>
<dbReference type="GO" id="GO:0007156">
    <property type="term" value="P:homophilic cell adhesion via plasma membrane adhesion molecules"/>
    <property type="evidence" value="ECO:0007669"/>
    <property type="project" value="InterPro"/>
</dbReference>
<keyword evidence="18" id="KW-1185">Reference proteome</keyword>
<feature type="region of interest" description="Disordered" evidence="13">
    <location>
        <begin position="834"/>
        <end position="885"/>
    </location>
</feature>
<dbReference type="FunFam" id="2.60.40.60:FF:000007">
    <property type="entry name" value="Protocadherin alpha 2"/>
    <property type="match status" value="1"/>
</dbReference>
<comment type="subcellular location">
    <subcellularLocation>
        <location evidence="1">Cell membrane</location>
        <topology evidence="1">Single-pass type I membrane protein</topology>
    </subcellularLocation>
</comment>
<reference evidence="17" key="1">
    <citation type="submission" date="2025-08" db="UniProtKB">
        <authorList>
            <consortium name="Ensembl"/>
        </authorList>
    </citation>
    <scope>IDENTIFICATION</scope>
</reference>
<evidence type="ECO:0000256" key="13">
    <source>
        <dbReference type="SAM" id="MobiDB-lite"/>
    </source>
</evidence>
<feature type="signal peptide" evidence="15">
    <location>
        <begin position="1"/>
        <end position="17"/>
    </location>
</feature>
<keyword evidence="3 14" id="KW-0812">Transmembrane</keyword>
<evidence type="ECO:0000256" key="11">
    <source>
        <dbReference type="ARBA" id="ARBA00067603"/>
    </source>
</evidence>
<feature type="compositionally biased region" description="Polar residues" evidence="13">
    <location>
        <begin position="1011"/>
        <end position="1031"/>
    </location>
</feature>
<organism evidence="17 18">
    <name type="scientific">Acanthochromis polyacanthus</name>
    <name type="common">spiny chromis</name>
    <dbReference type="NCBI Taxonomy" id="80966"/>
    <lineage>
        <taxon>Eukaryota</taxon>
        <taxon>Metazoa</taxon>
        <taxon>Chordata</taxon>
        <taxon>Craniata</taxon>
        <taxon>Vertebrata</taxon>
        <taxon>Euteleostomi</taxon>
        <taxon>Actinopterygii</taxon>
        <taxon>Neopterygii</taxon>
        <taxon>Teleostei</taxon>
        <taxon>Neoteleostei</taxon>
        <taxon>Acanthomorphata</taxon>
        <taxon>Ovalentaria</taxon>
        <taxon>Pomacentridae</taxon>
        <taxon>Acanthochromis</taxon>
    </lineage>
</organism>
<dbReference type="PROSITE" id="PS50268">
    <property type="entry name" value="CADHERIN_2"/>
    <property type="match status" value="6"/>
</dbReference>
<dbReference type="GO" id="GO:0005509">
    <property type="term" value="F:calcium ion binding"/>
    <property type="evidence" value="ECO:0007669"/>
    <property type="project" value="UniProtKB-UniRule"/>
</dbReference>
<dbReference type="InterPro" id="IPR050174">
    <property type="entry name" value="Protocadherin/Cadherin-CA"/>
</dbReference>
<evidence type="ECO:0000256" key="14">
    <source>
        <dbReference type="SAM" id="Phobius"/>
    </source>
</evidence>
<dbReference type="FunFam" id="2.60.40.60:FF:000127">
    <property type="entry name" value="Protocadherin beta 1"/>
    <property type="match status" value="1"/>
</dbReference>
<name>A0A3Q1G553_9TELE</name>
<feature type="domain" description="Cadherin" evidence="16">
    <location>
        <begin position="569"/>
        <end position="675"/>
    </location>
</feature>
<evidence type="ECO:0000256" key="5">
    <source>
        <dbReference type="ARBA" id="ARBA00022737"/>
    </source>
</evidence>
<feature type="domain" description="Cadherin" evidence="16">
    <location>
        <begin position="17"/>
        <end position="128"/>
    </location>
</feature>
<dbReference type="STRING" id="80966.ENSAPOP00000013420"/>
<accession>A0A3Q1G553</accession>
<feature type="compositionally biased region" description="Polar residues" evidence="13">
    <location>
        <begin position="834"/>
        <end position="856"/>
    </location>
</feature>
<feature type="domain" description="Cadherin" evidence="16">
    <location>
        <begin position="349"/>
        <end position="453"/>
    </location>
</feature>
<dbReference type="FunFam" id="2.60.40.60:FF:000121">
    <property type="entry name" value="Protocadherin 17"/>
    <property type="match status" value="1"/>
</dbReference>
<dbReference type="GeneTree" id="ENSGT00940000156894"/>
<dbReference type="PRINTS" id="PR00205">
    <property type="entry name" value="CADHERIN"/>
</dbReference>
<protein>
    <recommendedName>
        <fullName evidence="11">Protocadherin beta-1</fullName>
    </recommendedName>
</protein>
<dbReference type="InterPro" id="IPR002126">
    <property type="entry name" value="Cadherin-like_dom"/>
</dbReference>
<dbReference type="PROSITE" id="PS00232">
    <property type="entry name" value="CADHERIN_1"/>
    <property type="match status" value="3"/>
</dbReference>
<evidence type="ECO:0000256" key="4">
    <source>
        <dbReference type="ARBA" id="ARBA00022729"/>
    </source>
</evidence>
<feature type="region of interest" description="Disordered" evidence="13">
    <location>
        <begin position="1009"/>
        <end position="1077"/>
    </location>
</feature>
<dbReference type="GO" id="GO:0007411">
    <property type="term" value="P:axon guidance"/>
    <property type="evidence" value="ECO:0007669"/>
    <property type="project" value="Ensembl"/>
</dbReference>
<dbReference type="Ensembl" id="ENSAPOT00000021600.1">
    <property type="protein sequence ID" value="ENSAPOP00000013420.1"/>
    <property type="gene ID" value="ENSAPOG00000016214.1"/>
</dbReference>
<dbReference type="GO" id="GO:0005886">
    <property type="term" value="C:plasma membrane"/>
    <property type="evidence" value="ECO:0007669"/>
    <property type="project" value="UniProtKB-SubCell"/>
</dbReference>
<evidence type="ECO:0000256" key="9">
    <source>
        <dbReference type="ARBA" id="ARBA00023136"/>
    </source>
</evidence>
<evidence type="ECO:0000256" key="2">
    <source>
        <dbReference type="ARBA" id="ARBA00022475"/>
    </source>
</evidence>
<dbReference type="FunCoup" id="A0A3Q1G553">
    <property type="interactions" value="489"/>
</dbReference>
<evidence type="ECO:0000256" key="8">
    <source>
        <dbReference type="ARBA" id="ARBA00022989"/>
    </source>
</evidence>
<evidence type="ECO:0000259" key="16">
    <source>
        <dbReference type="PROSITE" id="PS50268"/>
    </source>
</evidence>
<dbReference type="FunFam" id="2.60.40.60:FF:000002">
    <property type="entry name" value="Protocadherin alpha 2"/>
    <property type="match status" value="1"/>
</dbReference>
<evidence type="ECO:0000256" key="3">
    <source>
        <dbReference type="ARBA" id="ARBA00022692"/>
    </source>
</evidence>
<feature type="domain" description="Cadherin" evidence="16">
    <location>
        <begin position="240"/>
        <end position="347"/>
    </location>
</feature>
<dbReference type="GO" id="GO:0060219">
    <property type="term" value="P:camera-type eye photoreceptor cell differentiation"/>
    <property type="evidence" value="ECO:0007669"/>
    <property type="project" value="Ensembl"/>
</dbReference>
<dbReference type="PANTHER" id="PTHR24028:SF41">
    <property type="entry name" value="PROTOCADHERIN-17"/>
    <property type="match status" value="1"/>
</dbReference>
<dbReference type="FunFam" id="2.60.40.60:FF:000001">
    <property type="entry name" value="Protocadherin alpha 2"/>
    <property type="match status" value="1"/>
</dbReference>
<dbReference type="InterPro" id="IPR020894">
    <property type="entry name" value="Cadherin_CS"/>
</dbReference>
<keyword evidence="10" id="KW-0325">Glycoprotein</keyword>
<feature type="compositionally biased region" description="Basic and acidic residues" evidence="13">
    <location>
        <begin position="857"/>
        <end position="872"/>
    </location>
</feature>